<evidence type="ECO:0000313" key="3">
    <source>
        <dbReference type="Proteomes" id="UP001501532"/>
    </source>
</evidence>
<name>A0ABP6LCU9_9ACTN</name>
<gene>
    <name evidence="2" type="ORF">GCM10010448_17800</name>
</gene>
<organism evidence="2 3">
    <name type="scientific">Streptomyces glomeratus</name>
    <dbReference type="NCBI Taxonomy" id="284452"/>
    <lineage>
        <taxon>Bacteria</taxon>
        <taxon>Bacillati</taxon>
        <taxon>Actinomycetota</taxon>
        <taxon>Actinomycetes</taxon>
        <taxon>Kitasatosporales</taxon>
        <taxon>Streptomycetaceae</taxon>
        <taxon>Streptomyces</taxon>
    </lineage>
</organism>
<reference evidence="3" key="1">
    <citation type="journal article" date="2019" name="Int. J. Syst. Evol. Microbiol.">
        <title>The Global Catalogue of Microorganisms (GCM) 10K type strain sequencing project: providing services to taxonomists for standard genome sequencing and annotation.</title>
        <authorList>
            <consortium name="The Broad Institute Genomics Platform"/>
            <consortium name="The Broad Institute Genome Sequencing Center for Infectious Disease"/>
            <person name="Wu L."/>
            <person name="Ma J."/>
        </authorList>
    </citation>
    <scope>NUCLEOTIDE SEQUENCE [LARGE SCALE GENOMIC DNA]</scope>
    <source>
        <strain evidence="3">JCM 9091</strain>
    </source>
</reference>
<sequence>MRLGKALATGVAEEHPEAHEEEAGLQVTEVVEEPAASAPAEVPAAR</sequence>
<dbReference type="EMBL" id="BAAAUF010000012">
    <property type="protein sequence ID" value="GAA3035909.1"/>
    <property type="molecule type" value="Genomic_DNA"/>
</dbReference>
<keyword evidence="3" id="KW-1185">Reference proteome</keyword>
<dbReference type="Proteomes" id="UP001501532">
    <property type="component" value="Unassembled WGS sequence"/>
</dbReference>
<comment type="caution">
    <text evidence="2">The sequence shown here is derived from an EMBL/GenBank/DDBJ whole genome shotgun (WGS) entry which is preliminary data.</text>
</comment>
<dbReference type="RefSeq" id="WP_234516756.1">
    <property type="nucleotide sequence ID" value="NZ_BAAAUF010000012.1"/>
</dbReference>
<evidence type="ECO:0000313" key="2">
    <source>
        <dbReference type="EMBL" id="GAA3035909.1"/>
    </source>
</evidence>
<accession>A0ABP6LCU9</accession>
<proteinExistence type="predicted"/>
<evidence type="ECO:0000256" key="1">
    <source>
        <dbReference type="SAM" id="MobiDB-lite"/>
    </source>
</evidence>
<protein>
    <submittedName>
        <fullName evidence="2">Uncharacterized protein</fullName>
    </submittedName>
</protein>
<feature type="region of interest" description="Disordered" evidence="1">
    <location>
        <begin position="1"/>
        <end position="25"/>
    </location>
</feature>
<feature type="compositionally biased region" description="Basic and acidic residues" evidence="1">
    <location>
        <begin position="12"/>
        <end position="22"/>
    </location>
</feature>